<dbReference type="AlphaFoldDB" id="A0A0D2JUT6"/>
<dbReference type="EMBL" id="AZAC01000017">
    <property type="protein sequence ID" value="KIX13300.1"/>
    <property type="molecule type" value="Genomic_DNA"/>
</dbReference>
<dbReference type="Proteomes" id="UP000032233">
    <property type="component" value="Unassembled WGS sequence"/>
</dbReference>
<dbReference type="InParanoid" id="A0A0D2JUT6"/>
<accession>A0A0D2JUT6</accession>
<evidence type="ECO:0000313" key="2">
    <source>
        <dbReference type="Proteomes" id="UP000032233"/>
    </source>
</evidence>
<reference evidence="1 2" key="1">
    <citation type="submission" date="2013-11" db="EMBL/GenBank/DDBJ databases">
        <title>Metagenomic analysis of a methanogenic consortium involved in long chain n-alkane degradation.</title>
        <authorList>
            <person name="Davidova I.A."/>
            <person name="Callaghan A.V."/>
            <person name="Wawrik B."/>
            <person name="Pruitt S."/>
            <person name="Marks C."/>
            <person name="Duncan K.E."/>
            <person name="Suflita J.M."/>
        </authorList>
    </citation>
    <scope>NUCLEOTIDE SEQUENCE [LARGE SCALE GENOMIC DNA]</scope>
    <source>
        <strain evidence="1 2">SPR</strain>
    </source>
</reference>
<organism evidence="1 2">
    <name type="scientific">Dethiosulfatarculus sandiegensis</name>
    <dbReference type="NCBI Taxonomy" id="1429043"/>
    <lineage>
        <taxon>Bacteria</taxon>
        <taxon>Pseudomonadati</taxon>
        <taxon>Thermodesulfobacteriota</taxon>
        <taxon>Desulfarculia</taxon>
        <taxon>Desulfarculales</taxon>
        <taxon>Desulfarculaceae</taxon>
        <taxon>Dethiosulfatarculus</taxon>
    </lineage>
</organism>
<evidence type="ECO:0000313" key="1">
    <source>
        <dbReference type="EMBL" id="KIX13300.1"/>
    </source>
</evidence>
<keyword evidence="2" id="KW-1185">Reference proteome</keyword>
<name>A0A0D2JUT6_9BACT</name>
<sequence length="32" mass="3599">MKLLFLKKFLILNSYASLSLLALGKLTGMLAW</sequence>
<gene>
    <name evidence="1" type="ORF">X474_15130</name>
</gene>
<proteinExistence type="predicted"/>
<comment type="caution">
    <text evidence="1">The sequence shown here is derived from an EMBL/GenBank/DDBJ whole genome shotgun (WGS) entry which is preliminary data.</text>
</comment>
<dbReference type="STRING" id="1429043.X474_15130"/>
<protein>
    <submittedName>
        <fullName evidence="1">Uncharacterized protein</fullName>
    </submittedName>
</protein>